<sequence>MKKKTLFIILTLLLSFNACTFWGVRGNGKLKTQTRNIENFDRLEVGGVFSVKVEIGKEASLKIQAEENLLPLIKTNVVDGTLIIETKKGLNPRREIKILITTPNLNYVEVSGANSLQIFNIDEDVFEVNLSGAGSIYLKGKVEKLYADLSGAGSIDSKDLIANVVEISVSGAASADVFAKERIDASVSGVGSINYYGNPQNVKTNISGVGSINRK</sequence>
<feature type="domain" description="Putative auto-transporter adhesin head GIN" evidence="1">
    <location>
        <begin position="39"/>
        <end position="199"/>
    </location>
</feature>
<dbReference type="PANTHER" id="PTHR39200:SF1">
    <property type="entry name" value="AUTO-TRANSPORTER ADHESIN HEAD GIN DOMAIN-CONTAINING PROTEIN-RELATED"/>
    <property type="match status" value="1"/>
</dbReference>
<evidence type="ECO:0000259" key="1">
    <source>
        <dbReference type="Pfam" id="PF10988"/>
    </source>
</evidence>
<dbReference type="Proteomes" id="UP001221302">
    <property type="component" value="Unassembled WGS sequence"/>
</dbReference>
<dbReference type="AlphaFoldDB" id="A0AAE3TDG1"/>
<keyword evidence="3" id="KW-1185">Reference proteome</keyword>
<name>A0AAE3TDG1_9BACT</name>
<dbReference type="Gene3D" id="2.160.20.120">
    <property type="match status" value="1"/>
</dbReference>
<dbReference type="InterPro" id="IPR021255">
    <property type="entry name" value="DUF2807"/>
</dbReference>
<dbReference type="PANTHER" id="PTHR39200">
    <property type="entry name" value="HYPOTHETICAL EXPORTED PROTEIN"/>
    <property type="match status" value="1"/>
</dbReference>
<dbReference type="EMBL" id="JARGDL010000004">
    <property type="protein sequence ID" value="MDF1611387.1"/>
    <property type="molecule type" value="Genomic_DNA"/>
</dbReference>
<dbReference type="RefSeq" id="WP_321535154.1">
    <property type="nucleotide sequence ID" value="NZ_JARGDL010000004.1"/>
</dbReference>
<reference evidence="2" key="1">
    <citation type="submission" date="2023-03" db="EMBL/GenBank/DDBJ databases">
        <title>Stygiobacter electus gen. nov., sp. nov., facultatively anaerobic thermotolerant bacterium of the class Ignavibacteria from a well of Yessentuki mineral water deposit.</title>
        <authorList>
            <person name="Podosokorskaya O.A."/>
            <person name="Elcheninov A.G."/>
            <person name="Petrova N.F."/>
            <person name="Zavarzina D.G."/>
            <person name="Kublanov I.V."/>
            <person name="Merkel A.Y."/>
        </authorList>
    </citation>
    <scope>NUCLEOTIDE SEQUENCE</scope>
    <source>
        <strain evidence="2">09-Me</strain>
    </source>
</reference>
<organism evidence="2 3">
    <name type="scientific">Stygiobacter electus</name>
    <dbReference type="NCBI Taxonomy" id="3032292"/>
    <lineage>
        <taxon>Bacteria</taxon>
        <taxon>Pseudomonadati</taxon>
        <taxon>Ignavibacteriota</taxon>
        <taxon>Ignavibacteria</taxon>
        <taxon>Ignavibacteriales</taxon>
        <taxon>Melioribacteraceae</taxon>
        <taxon>Stygiobacter</taxon>
    </lineage>
</organism>
<gene>
    <name evidence="2" type="ORF">P0M35_04435</name>
</gene>
<comment type="caution">
    <text evidence="2">The sequence shown here is derived from an EMBL/GenBank/DDBJ whole genome shotgun (WGS) entry which is preliminary data.</text>
</comment>
<accession>A0AAE3TDG1</accession>
<evidence type="ECO:0000313" key="3">
    <source>
        <dbReference type="Proteomes" id="UP001221302"/>
    </source>
</evidence>
<proteinExistence type="predicted"/>
<dbReference type="Pfam" id="PF10988">
    <property type="entry name" value="DUF2807"/>
    <property type="match status" value="1"/>
</dbReference>
<evidence type="ECO:0000313" key="2">
    <source>
        <dbReference type="EMBL" id="MDF1611387.1"/>
    </source>
</evidence>
<protein>
    <submittedName>
        <fullName evidence="2">DUF2807 domain-containing protein</fullName>
    </submittedName>
</protein>